<dbReference type="RefSeq" id="WP_176007949.1">
    <property type="nucleotide sequence ID" value="NZ_CP041372.2"/>
</dbReference>
<dbReference type="KEGG" id="psua:FLK61_24295"/>
<gene>
    <name evidence="1" type="ORF">FLK61_24295</name>
</gene>
<evidence type="ECO:0000313" key="1">
    <source>
        <dbReference type="EMBL" id="QKS69905.1"/>
    </source>
</evidence>
<dbReference type="PROSITE" id="PS51257">
    <property type="entry name" value="PROKAR_LIPOPROTEIN"/>
    <property type="match status" value="1"/>
</dbReference>
<dbReference type="AlphaFoldDB" id="A0A859FCB2"/>
<proteinExistence type="predicted"/>
<keyword evidence="2" id="KW-1185">Reference proteome</keyword>
<dbReference type="EMBL" id="CP041372">
    <property type="protein sequence ID" value="QKS69905.1"/>
    <property type="molecule type" value="Genomic_DNA"/>
</dbReference>
<organism evidence="1 2">
    <name type="scientific">Paenalkalicoccus suaedae</name>
    <dbReference type="NCBI Taxonomy" id="2592382"/>
    <lineage>
        <taxon>Bacteria</taxon>
        <taxon>Bacillati</taxon>
        <taxon>Bacillota</taxon>
        <taxon>Bacilli</taxon>
        <taxon>Bacillales</taxon>
        <taxon>Bacillaceae</taxon>
        <taxon>Paenalkalicoccus</taxon>
    </lineage>
</organism>
<reference evidence="2" key="1">
    <citation type="submission" date="2019-07" db="EMBL/GenBank/DDBJ databases">
        <title>Bacillus alkalisoli sp. nov. isolated from saline soil.</title>
        <authorList>
            <person name="Sun J.-Q."/>
            <person name="Xu L."/>
        </authorList>
    </citation>
    <scope>NUCLEOTIDE SEQUENCE [LARGE SCALE GENOMIC DNA]</scope>
    <source>
        <strain evidence="2">M4U3P1</strain>
    </source>
</reference>
<name>A0A859FCB2_9BACI</name>
<sequence>MRRIVGVICVSVLLAGCSISVNTREATRFIVSSTGEDGSVRSFSDFTYEERIEILEPLTIGVVGEIPEYDNTIIDFVQVDPDALRDQQYDGYFVTDDYFEELASAEWQPVITSLTVPTFFINSNSPIQAFTDASVAYSTNFEPTGHSIGLVFGEKEELEWSIGEPAASSDVNDTPPIVLDLILERIVEYQKG</sequence>
<accession>A0A859FCB2</accession>
<protein>
    <submittedName>
        <fullName evidence="1">Uncharacterized protein</fullName>
    </submittedName>
</protein>
<evidence type="ECO:0000313" key="2">
    <source>
        <dbReference type="Proteomes" id="UP000318138"/>
    </source>
</evidence>
<dbReference type="Proteomes" id="UP000318138">
    <property type="component" value="Chromosome"/>
</dbReference>